<evidence type="ECO:0008006" key="3">
    <source>
        <dbReference type="Google" id="ProtNLM"/>
    </source>
</evidence>
<dbReference type="OrthoDB" id="2662061at2759"/>
<name>A0A1B7MY98_9AGAM</name>
<gene>
    <name evidence="1" type="ORF">K503DRAFT_857268</name>
</gene>
<evidence type="ECO:0000313" key="2">
    <source>
        <dbReference type="Proteomes" id="UP000092154"/>
    </source>
</evidence>
<reference evidence="1 2" key="1">
    <citation type="submission" date="2016-06" db="EMBL/GenBank/DDBJ databases">
        <title>Comparative genomics of the ectomycorrhizal sister species Rhizopogon vinicolor and Rhizopogon vesiculosus (Basidiomycota: Boletales) reveals a divergence of the mating type B locus.</title>
        <authorList>
            <consortium name="DOE Joint Genome Institute"/>
            <person name="Mujic A.B."/>
            <person name="Kuo A."/>
            <person name="Tritt A."/>
            <person name="Lipzen A."/>
            <person name="Chen C."/>
            <person name="Johnson J."/>
            <person name="Sharma A."/>
            <person name="Barry K."/>
            <person name="Grigoriev I.V."/>
            <person name="Spatafora J.W."/>
        </authorList>
    </citation>
    <scope>NUCLEOTIDE SEQUENCE [LARGE SCALE GENOMIC DNA]</scope>
    <source>
        <strain evidence="1 2">AM-OR11-026</strain>
    </source>
</reference>
<proteinExistence type="predicted"/>
<keyword evidence="2" id="KW-1185">Reference proteome</keyword>
<dbReference type="Proteomes" id="UP000092154">
    <property type="component" value="Unassembled WGS sequence"/>
</dbReference>
<sequence length="446" mass="51145">MNNCYIDRLADDLLCIIFKLICEEEHAAFYDSFPQKLNGSHWDDWGDDNDYYRPDPSSHDSNFLASTLISAMKVCKRWECVLSQIPSIWSTFQLSFRQGATSLEHARTFLRLSGSNPLKITLLWDDPNWIVPIEYHYHSEPSLFPGSVPPIRDLLLFGTHWSWLSASMLSSTLVNLRMHYDGTYADNDLGYKLDNALLQLLGGLPNLRSLALELELELELGFGLDDKRPIVLPQLSSLSIKSRLMGNWTSDFLRCVRMPYLCILTLDEAERGYTETHRTRTHEGILRELVRLTDPDIMEDSDSCLLQLVELHLLNFSHRANAALIRRLYTQMITLEVLTLGPGARDDNVALTMGLLPRYGLGDLPLPGLRTLIAFDVPKDVLRHVVSERALVAGSLEELYYEDRENEGNTSVANDWQDQVETYHRIDSVESYRYSDIVSRRWSELE</sequence>
<dbReference type="AlphaFoldDB" id="A0A1B7MY98"/>
<accession>A0A1B7MY98</accession>
<evidence type="ECO:0000313" key="1">
    <source>
        <dbReference type="EMBL" id="OAX37572.1"/>
    </source>
</evidence>
<protein>
    <recommendedName>
        <fullName evidence="3">F-box domain-containing protein</fullName>
    </recommendedName>
</protein>
<dbReference type="EMBL" id="KV448343">
    <property type="protein sequence ID" value="OAX37572.1"/>
    <property type="molecule type" value="Genomic_DNA"/>
</dbReference>
<organism evidence="1 2">
    <name type="scientific">Rhizopogon vinicolor AM-OR11-026</name>
    <dbReference type="NCBI Taxonomy" id="1314800"/>
    <lineage>
        <taxon>Eukaryota</taxon>
        <taxon>Fungi</taxon>
        <taxon>Dikarya</taxon>
        <taxon>Basidiomycota</taxon>
        <taxon>Agaricomycotina</taxon>
        <taxon>Agaricomycetes</taxon>
        <taxon>Agaricomycetidae</taxon>
        <taxon>Boletales</taxon>
        <taxon>Suillineae</taxon>
        <taxon>Rhizopogonaceae</taxon>
        <taxon>Rhizopogon</taxon>
    </lineage>
</organism>
<dbReference type="InParanoid" id="A0A1B7MY98"/>